<dbReference type="InterPro" id="IPR013783">
    <property type="entry name" value="Ig-like_fold"/>
</dbReference>
<comment type="similarity">
    <text evidence="1">Belongs to the NXPE family.</text>
</comment>
<dbReference type="SUPFAM" id="SSF81296">
    <property type="entry name" value="E set domains"/>
    <property type="match status" value="1"/>
</dbReference>
<keyword evidence="5" id="KW-1185">Reference proteome</keyword>
<reference evidence="4" key="2">
    <citation type="submission" date="2025-09" db="UniProtKB">
        <authorList>
            <consortium name="Ensembl"/>
        </authorList>
    </citation>
    <scope>IDENTIFICATION</scope>
</reference>
<dbReference type="PANTHER" id="PTHR16165:SF3">
    <property type="entry name" value="NXPE FAMILY MEMBER 1"/>
    <property type="match status" value="1"/>
</dbReference>
<dbReference type="Pfam" id="PF24536">
    <property type="entry name" value="NXPE4_C"/>
    <property type="match status" value="1"/>
</dbReference>
<evidence type="ECO:0000313" key="4">
    <source>
        <dbReference type="Ensembl" id="ENSSMRP00000027750.1"/>
    </source>
</evidence>
<dbReference type="Pfam" id="PF06312">
    <property type="entry name" value="Neurexophilin"/>
    <property type="match status" value="1"/>
</dbReference>
<dbReference type="InterPro" id="IPR057106">
    <property type="entry name" value="NXPE4_C"/>
</dbReference>
<proteinExistence type="inferred from homology"/>
<dbReference type="Ensembl" id="ENSSMRT00000032397.1">
    <property type="protein sequence ID" value="ENSSMRP00000027750.1"/>
    <property type="gene ID" value="ENSSMRG00000021391.1"/>
</dbReference>
<dbReference type="InterPro" id="IPR014756">
    <property type="entry name" value="Ig_E-set"/>
</dbReference>
<feature type="signal peptide" evidence="2">
    <location>
        <begin position="1"/>
        <end position="26"/>
    </location>
</feature>
<evidence type="ECO:0000256" key="2">
    <source>
        <dbReference type="SAM" id="SignalP"/>
    </source>
</evidence>
<feature type="domain" description="NXPE C-terminal" evidence="3">
    <location>
        <begin position="297"/>
        <end position="518"/>
    </location>
</feature>
<feature type="chain" id="PRO_5034117860" description="NXPE C-terminal domain-containing protein" evidence="2">
    <location>
        <begin position="27"/>
        <end position="518"/>
    </location>
</feature>
<accession>A0A8D0KMY8</accession>
<reference evidence="4" key="1">
    <citation type="submission" date="2025-08" db="UniProtKB">
        <authorList>
            <consortium name="Ensembl"/>
        </authorList>
    </citation>
    <scope>IDENTIFICATION</scope>
</reference>
<protein>
    <recommendedName>
        <fullName evidence="3">NXPE C-terminal domain-containing protein</fullName>
    </recommendedName>
</protein>
<dbReference type="InterPro" id="IPR026845">
    <property type="entry name" value="NXPH/NXPE"/>
</dbReference>
<evidence type="ECO:0000256" key="1">
    <source>
        <dbReference type="ARBA" id="ARBA00005431"/>
    </source>
</evidence>
<sequence length="518" mass="59585">SSFSTISLPLFLCTSFWRVCIYFCNGQLLQAFPVCYKKTQLIQKEVKKILAKLDQQIPNVSFSDTRTTTSPEDSKAILLNQKDNYCVGEQLMVLLDMFDHMGKRKAYGGDFFKVRIYSPSIQAGASGHIMDYRNGTYLVSFTLLWEGPIRVSLLLMHPSEGVSALWKARKKVYDKIAFTGKYLNGTSEVSVECGFVMNTSEELCKYLDERDEEAFYCLKPGNIPCEAFVQLMSKNSPISYLTALEMELLDSIHPGVEIPQKFGQIQVSVCTTEMSIQKCNFGLSSHHPTGFAWQNQWYPRFCSITIFRTLKITTCLERKLILFLGDSTLRQWLEYFMKYLKSRKTLIQTDFSEIGRLFSPLLENIQIHWKKHGHPFVTTSEYMTTDHSYAAREIDTVAGDKDTAIVVSLGQHFRPFPIELFIRRMINIREAVQRLFLRSPETKVIIKSENLRKTDIDLERFGDFHGYTQMLAVKDIFQGLNVGFIDAWDMSIAYDTSDVHPPYHVVGNQINLFLNYIC</sequence>
<name>A0A8D0KMY8_SALMN</name>
<dbReference type="PANTHER" id="PTHR16165">
    <property type="entry name" value="NXPE FAMILY MEMBER"/>
    <property type="match status" value="1"/>
</dbReference>
<evidence type="ECO:0000313" key="5">
    <source>
        <dbReference type="Proteomes" id="UP000694421"/>
    </source>
</evidence>
<evidence type="ECO:0000259" key="3">
    <source>
        <dbReference type="Pfam" id="PF24536"/>
    </source>
</evidence>
<dbReference type="Gene3D" id="2.60.40.10">
    <property type="entry name" value="Immunoglobulins"/>
    <property type="match status" value="1"/>
</dbReference>
<dbReference type="GeneTree" id="ENSGT00950000182866"/>
<keyword evidence="2" id="KW-0732">Signal</keyword>
<dbReference type="Proteomes" id="UP000694421">
    <property type="component" value="Unplaced"/>
</dbReference>
<organism evidence="4 5">
    <name type="scientific">Salvator merianae</name>
    <name type="common">Argentine black and white tegu</name>
    <name type="synonym">Tupinambis merianae</name>
    <dbReference type="NCBI Taxonomy" id="96440"/>
    <lineage>
        <taxon>Eukaryota</taxon>
        <taxon>Metazoa</taxon>
        <taxon>Chordata</taxon>
        <taxon>Craniata</taxon>
        <taxon>Vertebrata</taxon>
        <taxon>Euteleostomi</taxon>
        <taxon>Lepidosauria</taxon>
        <taxon>Squamata</taxon>
        <taxon>Bifurcata</taxon>
        <taxon>Unidentata</taxon>
        <taxon>Episquamata</taxon>
        <taxon>Laterata</taxon>
        <taxon>Teiioidea</taxon>
        <taxon>Teiidae</taxon>
        <taxon>Salvator</taxon>
    </lineage>
</organism>
<dbReference type="AlphaFoldDB" id="A0A8D0KMY8"/>